<comment type="caution">
    <text evidence="6">The sequence shown here is derived from an EMBL/GenBank/DDBJ whole genome shotgun (WGS) entry which is preliminary data.</text>
</comment>
<protein>
    <recommendedName>
        <fullName evidence="8">ABC transmembrane type-1 domain-containing protein</fullName>
    </recommendedName>
</protein>
<feature type="transmembrane region" description="Helical" evidence="5">
    <location>
        <begin position="115"/>
        <end position="135"/>
    </location>
</feature>
<accession>A0ABD6EHR6</accession>
<feature type="compositionally biased region" description="Basic and acidic residues" evidence="4">
    <location>
        <begin position="1"/>
        <end position="22"/>
    </location>
</feature>
<keyword evidence="3 5" id="KW-0472">Membrane</keyword>
<dbReference type="EMBL" id="JBGFUD010004276">
    <property type="protein sequence ID" value="MFH4979508.1"/>
    <property type="molecule type" value="Genomic_DNA"/>
</dbReference>
<feature type="region of interest" description="Disordered" evidence="4">
    <location>
        <begin position="1"/>
        <end position="33"/>
    </location>
</feature>
<dbReference type="InterPro" id="IPR036640">
    <property type="entry name" value="ABC1_TM_sf"/>
</dbReference>
<name>A0ABD6EHR6_9BILA</name>
<keyword evidence="7" id="KW-1185">Reference proteome</keyword>
<feature type="transmembrane region" description="Helical" evidence="5">
    <location>
        <begin position="52"/>
        <end position="76"/>
    </location>
</feature>
<evidence type="ECO:0000313" key="7">
    <source>
        <dbReference type="Proteomes" id="UP001608902"/>
    </source>
</evidence>
<dbReference type="SUPFAM" id="SSF90123">
    <property type="entry name" value="ABC transporter transmembrane region"/>
    <property type="match status" value="1"/>
</dbReference>
<reference evidence="6 7" key="1">
    <citation type="submission" date="2024-08" db="EMBL/GenBank/DDBJ databases">
        <title>Gnathostoma spinigerum genome.</title>
        <authorList>
            <person name="Gonzalez-Bertolin B."/>
            <person name="Monzon S."/>
            <person name="Zaballos A."/>
            <person name="Jimenez P."/>
            <person name="Dekumyoy P."/>
            <person name="Varona S."/>
            <person name="Cuesta I."/>
            <person name="Sumanam S."/>
            <person name="Adisakwattana P."/>
            <person name="Gasser R.B."/>
            <person name="Hernandez-Gonzalez A."/>
            <person name="Young N.D."/>
            <person name="Perteguer M.J."/>
        </authorList>
    </citation>
    <scope>NUCLEOTIDE SEQUENCE [LARGE SCALE GENOMIC DNA]</scope>
    <source>
        <strain evidence="6">AL3</strain>
        <tissue evidence="6">Liver</tissue>
    </source>
</reference>
<dbReference type="AlphaFoldDB" id="A0ABD6EHR6"/>
<evidence type="ECO:0000256" key="3">
    <source>
        <dbReference type="ARBA" id="ARBA00023136"/>
    </source>
</evidence>
<evidence type="ECO:0000256" key="4">
    <source>
        <dbReference type="SAM" id="MobiDB-lite"/>
    </source>
</evidence>
<evidence type="ECO:0000256" key="1">
    <source>
        <dbReference type="ARBA" id="ARBA00022692"/>
    </source>
</evidence>
<dbReference type="Proteomes" id="UP001608902">
    <property type="component" value="Unassembled WGS sequence"/>
</dbReference>
<organism evidence="6 7">
    <name type="scientific">Gnathostoma spinigerum</name>
    <dbReference type="NCBI Taxonomy" id="75299"/>
    <lineage>
        <taxon>Eukaryota</taxon>
        <taxon>Metazoa</taxon>
        <taxon>Ecdysozoa</taxon>
        <taxon>Nematoda</taxon>
        <taxon>Chromadorea</taxon>
        <taxon>Rhabditida</taxon>
        <taxon>Spirurina</taxon>
        <taxon>Gnathostomatomorpha</taxon>
        <taxon>Gnathostomatoidea</taxon>
        <taxon>Gnathostomatidae</taxon>
        <taxon>Gnathostoma</taxon>
    </lineage>
</organism>
<evidence type="ECO:0000256" key="5">
    <source>
        <dbReference type="SAM" id="Phobius"/>
    </source>
</evidence>
<keyword evidence="1 5" id="KW-0812">Transmembrane</keyword>
<dbReference type="Gene3D" id="1.20.1560.10">
    <property type="entry name" value="ABC transporter type 1, transmembrane domain"/>
    <property type="match status" value="1"/>
</dbReference>
<evidence type="ECO:0000256" key="2">
    <source>
        <dbReference type="ARBA" id="ARBA00022989"/>
    </source>
</evidence>
<evidence type="ECO:0008006" key="8">
    <source>
        <dbReference type="Google" id="ProtNLM"/>
    </source>
</evidence>
<evidence type="ECO:0000313" key="6">
    <source>
        <dbReference type="EMBL" id="MFH4979508.1"/>
    </source>
</evidence>
<gene>
    <name evidence="6" type="ORF">AB6A40_006217</name>
</gene>
<sequence>MGSKKSETVEERISSSKKDASKKNGKKKKDKKIDAPKATLRQLFRYASTFEWFLILIGTTVSLATGAGFPILAIIIGDVSQSFIDAQRIYLISEGFAGPAPHNFTVDYDRFSSDVIHYCLLWVYVGIIIFLTASIQLDIYVDGRIPAYFPTHKPRREIPIAEL</sequence>
<proteinExistence type="predicted"/>
<keyword evidence="2 5" id="KW-1133">Transmembrane helix</keyword>